<dbReference type="SUPFAM" id="SSF101898">
    <property type="entry name" value="NHL repeat"/>
    <property type="match status" value="1"/>
</dbReference>
<dbReference type="PANTHER" id="PTHR35580:SF1">
    <property type="entry name" value="PHYTASE-LIKE DOMAIN-CONTAINING PROTEIN"/>
    <property type="match status" value="1"/>
</dbReference>
<feature type="chain" id="PRO_5045392525" description="T9SS type A sorting domain-containing protein" evidence="1">
    <location>
        <begin position="27"/>
        <end position="552"/>
    </location>
</feature>
<dbReference type="NCBIfam" id="TIGR04183">
    <property type="entry name" value="Por_Secre_tail"/>
    <property type="match status" value="1"/>
</dbReference>
<keyword evidence="3" id="KW-1185">Reference proteome</keyword>
<evidence type="ECO:0000313" key="3">
    <source>
        <dbReference type="Proteomes" id="UP001499909"/>
    </source>
</evidence>
<dbReference type="EMBL" id="BAABDH010000022">
    <property type="protein sequence ID" value="GAA3931073.1"/>
    <property type="molecule type" value="Genomic_DNA"/>
</dbReference>
<proteinExistence type="predicted"/>
<evidence type="ECO:0000256" key="1">
    <source>
        <dbReference type="SAM" id="SignalP"/>
    </source>
</evidence>
<dbReference type="InterPro" id="IPR052918">
    <property type="entry name" value="Motility_Chemotaxis_Reg"/>
</dbReference>
<accession>A0ABP7MVK4</accession>
<dbReference type="Gene3D" id="2.120.10.30">
    <property type="entry name" value="TolB, C-terminal domain"/>
    <property type="match status" value="1"/>
</dbReference>
<dbReference type="InterPro" id="IPR010620">
    <property type="entry name" value="SBBP_repeat"/>
</dbReference>
<dbReference type="Proteomes" id="UP001499909">
    <property type="component" value="Unassembled WGS sequence"/>
</dbReference>
<dbReference type="PANTHER" id="PTHR35580">
    <property type="entry name" value="CELL SURFACE GLYCOPROTEIN (S-LAYER PROTEIN)-LIKE PROTEIN"/>
    <property type="match status" value="1"/>
</dbReference>
<gene>
    <name evidence="2" type="ORF">GCM10022406_15470</name>
</gene>
<comment type="caution">
    <text evidence="2">The sequence shown here is derived from an EMBL/GenBank/DDBJ whole genome shotgun (WGS) entry which is preliminary data.</text>
</comment>
<reference evidence="3" key="1">
    <citation type="journal article" date="2019" name="Int. J. Syst. Evol. Microbiol.">
        <title>The Global Catalogue of Microorganisms (GCM) 10K type strain sequencing project: providing services to taxonomists for standard genome sequencing and annotation.</title>
        <authorList>
            <consortium name="The Broad Institute Genomics Platform"/>
            <consortium name="The Broad Institute Genome Sequencing Center for Infectious Disease"/>
            <person name="Wu L."/>
            <person name="Ma J."/>
        </authorList>
    </citation>
    <scope>NUCLEOTIDE SEQUENCE [LARGE SCALE GENOMIC DNA]</scope>
    <source>
        <strain evidence="3">JCM 17214</strain>
    </source>
</reference>
<dbReference type="Gene3D" id="2.80.10.50">
    <property type="match status" value="1"/>
</dbReference>
<organism evidence="2 3">
    <name type="scientific">Hymenobacter algoricola</name>
    <dbReference type="NCBI Taxonomy" id="486267"/>
    <lineage>
        <taxon>Bacteria</taxon>
        <taxon>Pseudomonadati</taxon>
        <taxon>Bacteroidota</taxon>
        <taxon>Cytophagia</taxon>
        <taxon>Cytophagales</taxon>
        <taxon>Hymenobacteraceae</taxon>
        <taxon>Hymenobacter</taxon>
    </lineage>
</organism>
<dbReference type="InterPro" id="IPR011042">
    <property type="entry name" value="6-blade_b-propeller_TolB-like"/>
</dbReference>
<sequence>MFTFSSICRPAAGLLLGICAAWSAQAQSGSPAWTSAQSVSTTSLPAVGTAVDATGNTYTAGRFTGTASFGGTAYTSQGGGDAYLAKYTPAGALAWVRILGGPGSESANDLALDAAGNAYITGDFSATVTLGNNLVLNGGTPGIKAFVVRFSPLGMPEWALHSADFSSGTSLAIDANDNVYVAGTFGPNLTLGGASITIPGAYERYAPFLARLSAATGQLSRLTPAFFYAPNGTTTATYSPPEVAVSPAGAAYLINAFVESPVVGPATFTSRGLTDALVLCLNEQGTVQWARQIGGTNNEYINDGIVDAAGNFYVTGYFAGQAFADALALPNAGGFDGFLVKFSPQGDALWARNAGGPAFDSLYGLALDQAGQPYVTGNFSGTAQFGPTTLTAAGATDICVVAYTAQGQVRWAQQAGGTAIDTGHGIGLNAGGDIYLSGTLRGPATFGSYLVPVAAPVECFLARLDATLPTATKGPQPRALGPYPNPATDLVYLPALAAGTRVELIDAWGRLVRETLVSATAQVSVRGLAPGLYTLRAPDAQGRPFAGKVVVE</sequence>
<evidence type="ECO:0008006" key="4">
    <source>
        <dbReference type="Google" id="ProtNLM"/>
    </source>
</evidence>
<name>A0ABP7MVK4_9BACT</name>
<protein>
    <recommendedName>
        <fullName evidence="4">T9SS type A sorting domain-containing protein</fullName>
    </recommendedName>
</protein>
<feature type="signal peptide" evidence="1">
    <location>
        <begin position="1"/>
        <end position="26"/>
    </location>
</feature>
<dbReference type="InterPro" id="IPR026444">
    <property type="entry name" value="Secre_tail"/>
</dbReference>
<keyword evidence="1" id="KW-0732">Signal</keyword>
<evidence type="ECO:0000313" key="2">
    <source>
        <dbReference type="EMBL" id="GAA3931073.1"/>
    </source>
</evidence>
<dbReference type="Pfam" id="PF06739">
    <property type="entry name" value="SBBP"/>
    <property type="match status" value="1"/>
</dbReference>